<reference evidence="1 2" key="1">
    <citation type="submission" date="2019-07" db="EMBL/GenBank/DDBJ databases">
        <title>Cryptosporangium phraense sp. nov., isolated from plant litter.</title>
        <authorList>
            <person name="Suriyachadkun C."/>
        </authorList>
    </citation>
    <scope>NUCLEOTIDE SEQUENCE [LARGE SCALE GENOMIC DNA]</scope>
    <source>
        <strain evidence="1 2">A-T 5661</strain>
    </source>
</reference>
<evidence type="ECO:0000313" key="1">
    <source>
        <dbReference type="EMBL" id="TQS39981.1"/>
    </source>
</evidence>
<evidence type="ECO:0000313" key="2">
    <source>
        <dbReference type="Proteomes" id="UP000317982"/>
    </source>
</evidence>
<dbReference type="PANTHER" id="PTHR38479">
    <property type="entry name" value="LMO0824 PROTEIN"/>
    <property type="match status" value="1"/>
</dbReference>
<dbReference type="InterPro" id="IPR009351">
    <property type="entry name" value="AlkZ-like"/>
</dbReference>
<dbReference type="InParanoid" id="A0A545AF80"/>
<sequence length="351" mass="37403">MAHALEVDRDTVLAYRIGAHQLDRSADGLAVLDLGVAETPAGSARQSLAIRGAGLGDEITVWGARGAPFVHRADEVRALAAALRPKDEADAKARLGASSARVPGADLDAVRTAAEAMHDLVTTPMGKGDLSTALSARLPRLTYFCPGCRVDHLSDQLFRIAGLLGGVRIEPGTTPLIVSPIEGWSIPEATALPVEPYLRLHGPATKAEVAAYFAASRAAVEQDWPAGLVEVRVDGKPGYWIPAEQEAALRTPASPDFVRLLPPGDPYLQTRNRSLLVPDRAEQKALWRPLGNPGAVLADGEIVGFWRPKASGRKLTITVEGFRPIVEKLDEEAEIIATARGADDVRLVVVD</sequence>
<name>A0A545AF80_9ACTN</name>
<accession>A0A545AF80</accession>
<keyword evidence="2" id="KW-1185">Reference proteome</keyword>
<dbReference type="AlphaFoldDB" id="A0A545AF80"/>
<dbReference type="PANTHER" id="PTHR38479:SF2">
    <property type="entry name" value="WINGED HELIX DNA-BINDING DOMAIN-CONTAINING PROTEIN"/>
    <property type="match status" value="1"/>
</dbReference>
<protein>
    <submittedName>
        <fullName evidence="1">Winged helix DNA-binding domain-containing protein</fullName>
    </submittedName>
</protein>
<dbReference type="Pfam" id="PF06224">
    <property type="entry name" value="AlkZ-like"/>
    <property type="match status" value="1"/>
</dbReference>
<dbReference type="Proteomes" id="UP000317982">
    <property type="component" value="Unassembled WGS sequence"/>
</dbReference>
<dbReference type="RefSeq" id="WP_142709607.1">
    <property type="nucleotide sequence ID" value="NZ_VIRS01000050.1"/>
</dbReference>
<proteinExistence type="predicted"/>
<gene>
    <name evidence="1" type="ORF">FL583_37160</name>
</gene>
<comment type="caution">
    <text evidence="1">The sequence shown here is derived from an EMBL/GenBank/DDBJ whole genome shotgun (WGS) entry which is preliminary data.</text>
</comment>
<dbReference type="OrthoDB" id="9148135at2"/>
<organism evidence="1 2">
    <name type="scientific">Cryptosporangium phraense</name>
    <dbReference type="NCBI Taxonomy" id="2593070"/>
    <lineage>
        <taxon>Bacteria</taxon>
        <taxon>Bacillati</taxon>
        <taxon>Actinomycetota</taxon>
        <taxon>Actinomycetes</taxon>
        <taxon>Cryptosporangiales</taxon>
        <taxon>Cryptosporangiaceae</taxon>
        <taxon>Cryptosporangium</taxon>
    </lineage>
</organism>
<dbReference type="EMBL" id="VIRS01000050">
    <property type="protein sequence ID" value="TQS39981.1"/>
    <property type="molecule type" value="Genomic_DNA"/>
</dbReference>
<keyword evidence="1" id="KW-0238">DNA-binding</keyword>
<dbReference type="GO" id="GO:0003677">
    <property type="term" value="F:DNA binding"/>
    <property type="evidence" value="ECO:0007669"/>
    <property type="project" value="UniProtKB-KW"/>
</dbReference>